<dbReference type="Proteomes" id="UP001219525">
    <property type="component" value="Unassembled WGS sequence"/>
</dbReference>
<dbReference type="AlphaFoldDB" id="A0AAD6UV12"/>
<keyword evidence="3" id="KW-1185">Reference proteome</keyword>
<evidence type="ECO:0000313" key="2">
    <source>
        <dbReference type="EMBL" id="KAJ7194217.1"/>
    </source>
</evidence>
<evidence type="ECO:0000313" key="3">
    <source>
        <dbReference type="Proteomes" id="UP001219525"/>
    </source>
</evidence>
<sequence>MRAAERDRAYQARYRESWRQASRGPEVLRSKIITTRRHKFGPGAYSVYAPARRERKRRARVKGRTRVGCQSAGEDVDVDGSHGVESDAHTPTADVLGDKIDNHNFLKNLGQGEALQRKLSSPSQSTTFRLIEPDVNAKWKKMIDDWQVDRSKPNYRANLKVTYLMMCDRATLFRRAAFWAVAHGVMGNDAVRGRRRVFFKLLYRRGEDAGAGSDD</sequence>
<reference evidence="2" key="1">
    <citation type="submission" date="2023-03" db="EMBL/GenBank/DDBJ databases">
        <title>Massive genome expansion in bonnet fungi (Mycena s.s.) driven by repeated elements and novel gene families across ecological guilds.</title>
        <authorList>
            <consortium name="Lawrence Berkeley National Laboratory"/>
            <person name="Harder C.B."/>
            <person name="Miyauchi S."/>
            <person name="Viragh M."/>
            <person name="Kuo A."/>
            <person name="Thoen E."/>
            <person name="Andreopoulos B."/>
            <person name="Lu D."/>
            <person name="Skrede I."/>
            <person name="Drula E."/>
            <person name="Henrissat B."/>
            <person name="Morin E."/>
            <person name="Kohler A."/>
            <person name="Barry K."/>
            <person name="LaButti K."/>
            <person name="Morin E."/>
            <person name="Salamov A."/>
            <person name="Lipzen A."/>
            <person name="Mereny Z."/>
            <person name="Hegedus B."/>
            <person name="Baldrian P."/>
            <person name="Stursova M."/>
            <person name="Weitz H."/>
            <person name="Taylor A."/>
            <person name="Grigoriev I.V."/>
            <person name="Nagy L.G."/>
            <person name="Martin F."/>
            <person name="Kauserud H."/>
        </authorList>
    </citation>
    <scope>NUCLEOTIDE SEQUENCE</scope>
    <source>
        <strain evidence="2">9144</strain>
    </source>
</reference>
<comment type="caution">
    <text evidence="2">The sequence shown here is derived from an EMBL/GenBank/DDBJ whole genome shotgun (WGS) entry which is preliminary data.</text>
</comment>
<proteinExistence type="predicted"/>
<name>A0AAD6UV12_9AGAR</name>
<evidence type="ECO:0000256" key="1">
    <source>
        <dbReference type="SAM" id="MobiDB-lite"/>
    </source>
</evidence>
<organism evidence="2 3">
    <name type="scientific">Mycena pura</name>
    <dbReference type="NCBI Taxonomy" id="153505"/>
    <lineage>
        <taxon>Eukaryota</taxon>
        <taxon>Fungi</taxon>
        <taxon>Dikarya</taxon>
        <taxon>Basidiomycota</taxon>
        <taxon>Agaricomycotina</taxon>
        <taxon>Agaricomycetes</taxon>
        <taxon>Agaricomycetidae</taxon>
        <taxon>Agaricales</taxon>
        <taxon>Marasmiineae</taxon>
        <taxon>Mycenaceae</taxon>
        <taxon>Mycena</taxon>
    </lineage>
</organism>
<accession>A0AAD6UV12</accession>
<protein>
    <submittedName>
        <fullName evidence="2">Uncharacterized protein</fullName>
    </submittedName>
</protein>
<dbReference type="EMBL" id="JARJCW010000100">
    <property type="protein sequence ID" value="KAJ7194217.1"/>
    <property type="molecule type" value="Genomic_DNA"/>
</dbReference>
<gene>
    <name evidence="2" type="ORF">GGX14DRAFT_404845</name>
</gene>
<feature type="compositionally biased region" description="Basic and acidic residues" evidence="1">
    <location>
        <begin position="79"/>
        <end position="88"/>
    </location>
</feature>
<feature type="region of interest" description="Disordered" evidence="1">
    <location>
        <begin position="59"/>
        <end position="88"/>
    </location>
</feature>